<comment type="caution">
    <text evidence="4">The sequence shown here is derived from an EMBL/GenBank/DDBJ whole genome shotgun (WGS) entry which is preliminary data.</text>
</comment>
<dbReference type="Proteomes" id="UP000176198">
    <property type="component" value="Unassembled WGS sequence"/>
</dbReference>
<evidence type="ECO:0000256" key="1">
    <source>
        <dbReference type="ARBA" id="ARBA00006068"/>
    </source>
</evidence>
<keyword evidence="2" id="KW-0812">Transmembrane</keyword>
<dbReference type="EMBL" id="MGFJ01000007">
    <property type="protein sequence ID" value="OGM03077.1"/>
    <property type="molecule type" value="Genomic_DNA"/>
</dbReference>
<name>A0A1F7WKN1_9BACT</name>
<keyword evidence="2" id="KW-0472">Membrane</keyword>
<dbReference type="STRING" id="1802471.A2115_02375"/>
<dbReference type="Gene3D" id="3.40.630.190">
    <property type="entry name" value="LCP protein"/>
    <property type="match status" value="1"/>
</dbReference>
<evidence type="ECO:0000259" key="3">
    <source>
        <dbReference type="Pfam" id="PF03816"/>
    </source>
</evidence>
<organism evidence="4 5">
    <name type="scientific">Candidatus Woesebacteria bacterium GWA1_41_8</name>
    <dbReference type="NCBI Taxonomy" id="1802471"/>
    <lineage>
        <taxon>Bacteria</taxon>
        <taxon>Candidatus Woeseibacteriota</taxon>
    </lineage>
</organism>
<dbReference type="Pfam" id="PF03816">
    <property type="entry name" value="LytR_cpsA_psr"/>
    <property type="match status" value="1"/>
</dbReference>
<proteinExistence type="inferred from homology"/>
<comment type="similarity">
    <text evidence="1">Belongs to the LytR/CpsA/Psr (LCP) family.</text>
</comment>
<evidence type="ECO:0000313" key="4">
    <source>
        <dbReference type="EMBL" id="OGM03077.1"/>
    </source>
</evidence>
<sequence length="366" mass="41071">MLKAFRSKSFEKRKIAVSRIKRRFLKHVWLVRTSLIIVLFFLFYGISLLGISLMKATSLDRYATLAYDFIVTPQSKIKSINGRTNILVLGKGGTGHDAPELTDTIIFASVSHQHPSLTLVTLPRDIWLEDLQAKLNSAYYWGNKKEAGGGIVLAKSIVEELTGQPVQYAIVVDFSGFKKIVDEMGGVEVDVKIGFVDNFYPMAGRENDDCGGDPEFKCRYETVKFDSGRQFMGGETALKFVRSRMAVGDEGTDFARSVRQEELLTAIKNKMMSSEILLHPSKFFRLVSLINDNVETDLSANSEAILARRLLQSRKGIASYTLTNNYLVNPLKSLEYDNLYVLIPKGGDWDEVRSWVSCFLEGGNCN</sequence>
<dbReference type="AlphaFoldDB" id="A0A1F7WKN1"/>
<dbReference type="PANTHER" id="PTHR33392:SF6">
    <property type="entry name" value="POLYISOPRENYL-TEICHOIC ACID--PEPTIDOGLYCAN TEICHOIC ACID TRANSFERASE TAGU"/>
    <property type="match status" value="1"/>
</dbReference>
<dbReference type="PANTHER" id="PTHR33392">
    <property type="entry name" value="POLYISOPRENYL-TEICHOIC ACID--PEPTIDOGLYCAN TEICHOIC ACID TRANSFERASE TAGU"/>
    <property type="match status" value="1"/>
</dbReference>
<evidence type="ECO:0000256" key="2">
    <source>
        <dbReference type="SAM" id="Phobius"/>
    </source>
</evidence>
<dbReference type="InterPro" id="IPR050922">
    <property type="entry name" value="LytR/CpsA/Psr_CW_biosynth"/>
</dbReference>
<feature type="transmembrane region" description="Helical" evidence="2">
    <location>
        <begin position="29"/>
        <end position="54"/>
    </location>
</feature>
<keyword evidence="2" id="KW-1133">Transmembrane helix</keyword>
<reference evidence="4 5" key="1">
    <citation type="journal article" date="2016" name="Nat. Commun.">
        <title>Thousands of microbial genomes shed light on interconnected biogeochemical processes in an aquifer system.</title>
        <authorList>
            <person name="Anantharaman K."/>
            <person name="Brown C.T."/>
            <person name="Hug L.A."/>
            <person name="Sharon I."/>
            <person name="Castelle C.J."/>
            <person name="Probst A.J."/>
            <person name="Thomas B.C."/>
            <person name="Singh A."/>
            <person name="Wilkins M.J."/>
            <person name="Karaoz U."/>
            <person name="Brodie E.L."/>
            <person name="Williams K.H."/>
            <person name="Hubbard S.S."/>
            <person name="Banfield J.F."/>
        </authorList>
    </citation>
    <scope>NUCLEOTIDE SEQUENCE [LARGE SCALE GENOMIC DNA]</scope>
</reference>
<evidence type="ECO:0000313" key="5">
    <source>
        <dbReference type="Proteomes" id="UP000176198"/>
    </source>
</evidence>
<accession>A0A1F7WKN1</accession>
<gene>
    <name evidence="4" type="ORF">A2115_02375</name>
</gene>
<protein>
    <recommendedName>
        <fullName evidence="3">Cell envelope-related transcriptional attenuator domain-containing protein</fullName>
    </recommendedName>
</protein>
<feature type="domain" description="Cell envelope-related transcriptional attenuator" evidence="3">
    <location>
        <begin position="102"/>
        <end position="272"/>
    </location>
</feature>
<dbReference type="InterPro" id="IPR004474">
    <property type="entry name" value="LytR_CpsA_psr"/>
</dbReference>